<evidence type="ECO:0000313" key="2">
    <source>
        <dbReference type="EMBL" id="KAF2486752.1"/>
    </source>
</evidence>
<dbReference type="OrthoDB" id="5279008at2759"/>
<name>A0A6A6Q3A6_9PEZI</name>
<dbReference type="EMBL" id="MU001632">
    <property type="protein sequence ID" value="KAF2486752.1"/>
    <property type="molecule type" value="Genomic_DNA"/>
</dbReference>
<evidence type="ECO:0000256" key="1">
    <source>
        <dbReference type="SAM" id="MobiDB-lite"/>
    </source>
</evidence>
<gene>
    <name evidence="2" type="ORF">BDY17DRAFT_85203</name>
</gene>
<feature type="compositionally biased region" description="Acidic residues" evidence="1">
    <location>
        <begin position="628"/>
        <end position="638"/>
    </location>
</feature>
<dbReference type="Proteomes" id="UP000799767">
    <property type="component" value="Unassembled WGS sequence"/>
</dbReference>
<reference evidence="2" key="1">
    <citation type="journal article" date="2020" name="Stud. Mycol.">
        <title>101 Dothideomycetes genomes: a test case for predicting lifestyles and emergence of pathogens.</title>
        <authorList>
            <person name="Haridas S."/>
            <person name="Albert R."/>
            <person name="Binder M."/>
            <person name="Bloem J."/>
            <person name="Labutti K."/>
            <person name="Salamov A."/>
            <person name="Andreopoulos B."/>
            <person name="Baker S."/>
            <person name="Barry K."/>
            <person name="Bills G."/>
            <person name="Bluhm B."/>
            <person name="Cannon C."/>
            <person name="Castanera R."/>
            <person name="Culley D."/>
            <person name="Daum C."/>
            <person name="Ezra D."/>
            <person name="Gonzalez J."/>
            <person name="Henrissat B."/>
            <person name="Kuo A."/>
            <person name="Liang C."/>
            <person name="Lipzen A."/>
            <person name="Lutzoni F."/>
            <person name="Magnuson J."/>
            <person name="Mondo S."/>
            <person name="Nolan M."/>
            <person name="Ohm R."/>
            <person name="Pangilinan J."/>
            <person name="Park H.-J."/>
            <person name="Ramirez L."/>
            <person name="Alfaro M."/>
            <person name="Sun H."/>
            <person name="Tritt A."/>
            <person name="Yoshinaga Y."/>
            <person name="Zwiers L.-H."/>
            <person name="Turgeon B."/>
            <person name="Goodwin S."/>
            <person name="Spatafora J."/>
            <person name="Crous P."/>
            <person name="Grigoriev I."/>
        </authorList>
    </citation>
    <scope>NUCLEOTIDE SEQUENCE</scope>
    <source>
        <strain evidence="2">CBS 113389</strain>
    </source>
</reference>
<evidence type="ECO:0008006" key="4">
    <source>
        <dbReference type="Google" id="ProtNLM"/>
    </source>
</evidence>
<accession>A0A6A6Q3A6</accession>
<dbReference type="GeneID" id="54479774"/>
<feature type="region of interest" description="Disordered" evidence="1">
    <location>
        <begin position="416"/>
        <end position="458"/>
    </location>
</feature>
<dbReference type="AlphaFoldDB" id="A0A6A6Q3A6"/>
<organism evidence="2 3">
    <name type="scientific">Neohortaea acidophila</name>
    <dbReference type="NCBI Taxonomy" id="245834"/>
    <lineage>
        <taxon>Eukaryota</taxon>
        <taxon>Fungi</taxon>
        <taxon>Dikarya</taxon>
        <taxon>Ascomycota</taxon>
        <taxon>Pezizomycotina</taxon>
        <taxon>Dothideomycetes</taxon>
        <taxon>Dothideomycetidae</taxon>
        <taxon>Mycosphaerellales</taxon>
        <taxon>Teratosphaeriaceae</taxon>
        <taxon>Neohortaea</taxon>
    </lineage>
</organism>
<evidence type="ECO:0000313" key="3">
    <source>
        <dbReference type="Proteomes" id="UP000799767"/>
    </source>
</evidence>
<sequence length="638" mass="69902">MAKLTDIPEELVSNIAARLYADDNAAFRLTCRTLEKKSFHEFGREYFSQKAFVITTDSLKVLQAISRSERLNSFLHHVHFIPALFSQRATDCCHGASCVWQASVKQKEAYRDYIEDQKTLVKTKQDKKMIMDAFAKLSNLVAVSLIDLPTAIPADIDLRGRNKVQRVTGRDASLKPIGSFDREFSTFFRHVWTITLQALSKSPAVRELHTNLIRHGGYLPIEWLNPKKFTHSTKALNSLHAVSLNLGCPDEEDYNEGEFLLSPAFRRQLVMVSKFALLLTSLTSLVLKFDSPFPAHSGVQYLTFTKGLDMSKLTKLSVDGMHIGAKQLAASFVRLSSVKDLRLTYVALDKGTWVPVLKSITTLLEHLEHLHLMYLMEGSRKVYLLKRKEKEAPPYPFDDWLDGDFVFPPGEAYETDDDMPGLAPGDTSGCSEHDHSSHVDAPSDGMTPSADASKAHNSTNALAKAAPACKARSNPFYLGDSDPDTGGRGFYVCVQGKEITEQLPIFMEEYNTFPDDNDLLKAGTDSNYNAFLNILTSAFGGPPAGFTGGTAGLVGPNTAQLGVDGTTVPILVGVSPPTVANPGQTAHTATASSNVSGAQFDAVAAGFPQLNITSLPAAPAQPGVPEWFTEEEEPEGWH</sequence>
<keyword evidence="3" id="KW-1185">Reference proteome</keyword>
<feature type="region of interest" description="Disordered" evidence="1">
    <location>
        <begin position="616"/>
        <end position="638"/>
    </location>
</feature>
<dbReference type="RefSeq" id="XP_033593321.1">
    <property type="nucleotide sequence ID" value="XM_033738773.1"/>
</dbReference>
<protein>
    <recommendedName>
        <fullName evidence="4">F-box domain-containing protein</fullName>
    </recommendedName>
</protein>
<proteinExistence type="predicted"/>